<organism evidence="2 3">
    <name type="scientific">Rubus argutus</name>
    <name type="common">Southern blackberry</name>
    <dbReference type="NCBI Taxonomy" id="59490"/>
    <lineage>
        <taxon>Eukaryota</taxon>
        <taxon>Viridiplantae</taxon>
        <taxon>Streptophyta</taxon>
        <taxon>Embryophyta</taxon>
        <taxon>Tracheophyta</taxon>
        <taxon>Spermatophyta</taxon>
        <taxon>Magnoliopsida</taxon>
        <taxon>eudicotyledons</taxon>
        <taxon>Gunneridae</taxon>
        <taxon>Pentapetalae</taxon>
        <taxon>rosids</taxon>
        <taxon>fabids</taxon>
        <taxon>Rosales</taxon>
        <taxon>Rosaceae</taxon>
        <taxon>Rosoideae</taxon>
        <taxon>Rosoideae incertae sedis</taxon>
        <taxon>Rubus</taxon>
    </lineage>
</organism>
<dbReference type="InterPro" id="IPR055301">
    <property type="entry name" value="Lea14-like_2"/>
</dbReference>
<protein>
    <recommendedName>
        <fullName evidence="4">Late embryogenesis abundant protein LEA-2 subgroup domain-containing protein</fullName>
    </recommendedName>
</protein>
<reference evidence="2 3" key="1">
    <citation type="journal article" date="2023" name="G3 (Bethesda)">
        <title>A chromosome-length genome assembly and annotation of blackberry (Rubus argutus, cv. 'Hillquist').</title>
        <authorList>
            <person name="Bruna T."/>
            <person name="Aryal R."/>
            <person name="Dudchenko O."/>
            <person name="Sargent D.J."/>
            <person name="Mead D."/>
            <person name="Buti M."/>
            <person name="Cavallini A."/>
            <person name="Hytonen T."/>
            <person name="Andres J."/>
            <person name="Pham M."/>
            <person name="Weisz D."/>
            <person name="Mascagni F."/>
            <person name="Usai G."/>
            <person name="Natali L."/>
            <person name="Bassil N."/>
            <person name="Fernandez G.E."/>
            <person name="Lomsadze A."/>
            <person name="Armour M."/>
            <person name="Olukolu B."/>
            <person name="Poorten T."/>
            <person name="Britton C."/>
            <person name="Davik J."/>
            <person name="Ashrafi H."/>
            <person name="Aiden E.L."/>
            <person name="Borodovsky M."/>
            <person name="Worthington M."/>
        </authorList>
    </citation>
    <scope>NUCLEOTIDE SEQUENCE [LARGE SCALE GENOMIC DNA]</scope>
    <source>
        <strain evidence="2">PI 553951</strain>
    </source>
</reference>
<keyword evidence="3" id="KW-1185">Reference proteome</keyword>
<dbReference type="EMBL" id="JBEDUW010000006">
    <property type="protein sequence ID" value="KAK9920175.1"/>
    <property type="molecule type" value="Genomic_DNA"/>
</dbReference>
<evidence type="ECO:0000313" key="3">
    <source>
        <dbReference type="Proteomes" id="UP001457282"/>
    </source>
</evidence>
<evidence type="ECO:0000313" key="2">
    <source>
        <dbReference type="EMBL" id="KAK9920175.1"/>
    </source>
</evidence>
<dbReference type="Gene3D" id="2.60.40.1820">
    <property type="match status" value="1"/>
</dbReference>
<dbReference type="SUPFAM" id="SSF117070">
    <property type="entry name" value="LEA14-like"/>
    <property type="match status" value="1"/>
</dbReference>
<keyword evidence="1" id="KW-0472">Membrane</keyword>
<proteinExistence type="predicted"/>
<keyword evidence="1" id="KW-0812">Transmembrane</keyword>
<dbReference type="PANTHER" id="PTHR31852">
    <property type="entry name" value="LATE EMBRYOGENESIS ABUNDANT (LEA) HYDROXYPROLINE-RICH GLYCOPROTEIN FAMILY"/>
    <property type="match status" value="1"/>
</dbReference>
<comment type="caution">
    <text evidence="2">The sequence shown here is derived from an EMBL/GenBank/DDBJ whole genome shotgun (WGS) entry which is preliminary data.</text>
</comment>
<gene>
    <name evidence="2" type="ORF">M0R45_028734</name>
</gene>
<dbReference type="AlphaFoldDB" id="A0AAW1WA85"/>
<evidence type="ECO:0008006" key="4">
    <source>
        <dbReference type="Google" id="ProtNLM"/>
    </source>
</evidence>
<keyword evidence="1" id="KW-1133">Transmembrane helix</keyword>
<accession>A0AAW1WA85</accession>
<dbReference type="Proteomes" id="UP001457282">
    <property type="component" value="Unassembled WGS sequence"/>
</dbReference>
<name>A0AAW1WA85_RUBAR</name>
<sequence length="194" mass="21455">MEQSRFIDVLFMVVTVVSGILVATLLLFMVVYKAKNPIITVDVVVLRDLRVVNNTPTRVSVGLNLSLENPNKVAFKYTNSTAVLIYWGAVTGEAVVAETFIKAGEISAGKTKAMNVTLTISADGFLGNSEQIHLDSDLLVTNLLFHTSISISGTILRMFEYDVSSTSFCDFHINVRNRTIGEQKCTYIEQKWPV</sequence>
<evidence type="ECO:0000256" key="1">
    <source>
        <dbReference type="SAM" id="Phobius"/>
    </source>
</evidence>
<feature type="transmembrane region" description="Helical" evidence="1">
    <location>
        <begin position="9"/>
        <end position="32"/>
    </location>
</feature>